<evidence type="ECO:0000313" key="4">
    <source>
        <dbReference type="Proteomes" id="UP000240987"/>
    </source>
</evidence>
<protein>
    <recommendedName>
        <fullName evidence="2">Peptidase C45 hydrolase domain-containing protein</fullName>
    </recommendedName>
</protein>
<dbReference type="AlphaFoldDB" id="A0A2T3JBK3"/>
<comment type="caution">
    <text evidence="3">The sequence shown here is derived from an EMBL/GenBank/DDBJ whole genome shotgun (WGS) entry which is preliminary data.</text>
</comment>
<feature type="domain" description="Peptidase C45 hydrolase" evidence="2">
    <location>
        <begin position="238"/>
        <end position="299"/>
    </location>
</feature>
<evidence type="ECO:0000259" key="2">
    <source>
        <dbReference type="Pfam" id="PF03417"/>
    </source>
</evidence>
<reference evidence="3 4" key="1">
    <citation type="submission" date="2018-01" db="EMBL/GenBank/DDBJ databases">
        <title>Whole genome sequencing of Histamine producing bacteria.</title>
        <authorList>
            <person name="Butler K."/>
        </authorList>
    </citation>
    <scope>NUCLEOTIDE SEQUENCE [LARGE SCALE GENOMIC DNA]</scope>
    <source>
        <strain evidence="3 4">JCM 12947</strain>
    </source>
</reference>
<proteinExistence type="predicted"/>
<name>A0A2T3JBK3_9GAMM</name>
<dbReference type="EMBL" id="PYMJ01000023">
    <property type="protein sequence ID" value="PSU46237.1"/>
    <property type="molecule type" value="Genomic_DNA"/>
</dbReference>
<dbReference type="Pfam" id="PF03417">
    <property type="entry name" value="AAT"/>
    <property type="match status" value="1"/>
</dbReference>
<evidence type="ECO:0000256" key="1">
    <source>
        <dbReference type="SAM" id="SignalP"/>
    </source>
</evidence>
<feature type="signal peptide" evidence="1">
    <location>
        <begin position="1"/>
        <end position="36"/>
    </location>
</feature>
<organism evidence="3 4">
    <name type="scientific">Photobacterium frigidiphilum</name>
    <dbReference type="NCBI Taxonomy" id="264736"/>
    <lineage>
        <taxon>Bacteria</taxon>
        <taxon>Pseudomonadati</taxon>
        <taxon>Pseudomonadota</taxon>
        <taxon>Gammaproteobacteria</taxon>
        <taxon>Vibrionales</taxon>
        <taxon>Vibrionaceae</taxon>
        <taxon>Photobacterium</taxon>
    </lineage>
</organism>
<accession>A0A2T3JBK3</accession>
<sequence length="394" mass="42752">MVNNTFVLNINSKLFEVIMKKTIIALTLTASFSVFANIPVAGDDLPFFNAEREAVQNGAIIKDMSGQAQASLAQFMAKQPLGEFSEDVLKAAKHAVENNRKIAPDYVAMMEASAKIRGIDVAELFASVSQVDYSVNQAVKSSMQEKQEVETIKGCTSIAFNNGIVGQTNDLSLATSLTDHTTVVKTDDSIFVVADGAHFQGMGKHVGIVINFMGAPAGIDGIDHKNLVTVDAIFAAATQAKSVDIFLNTIKDVRTIIPFNFTVADDKGNHAAIEVTVENGVKAIQYSERGSVHANHSAEFKQGFLAEHSAIDANTAFFSTFAREVAAENFLDYSPELTVESMQWLFSQRPINMTKYKGKDFVTVEAMIFDTVEGCAYVSGDNPNFSGYSKVCFK</sequence>
<dbReference type="Proteomes" id="UP000240987">
    <property type="component" value="Unassembled WGS sequence"/>
</dbReference>
<evidence type="ECO:0000313" key="3">
    <source>
        <dbReference type="EMBL" id="PSU46237.1"/>
    </source>
</evidence>
<dbReference type="OrthoDB" id="5844881at2"/>
<gene>
    <name evidence="3" type="ORF">C9J12_19400</name>
</gene>
<dbReference type="Gene3D" id="3.60.60.10">
    <property type="entry name" value="Penicillin V Acylase, Chain A"/>
    <property type="match status" value="1"/>
</dbReference>
<dbReference type="InterPro" id="IPR005079">
    <property type="entry name" value="Peptidase_C45_hydrolase"/>
</dbReference>
<feature type="chain" id="PRO_5015530574" description="Peptidase C45 hydrolase domain-containing protein" evidence="1">
    <location>
        <begin position="37"/>
        <end position="394"/>
    </location>
</feature>
<keyword evidence="1" id="KW-0732">Signal</keyword>
<keyword evidence="4" id="KW-1185">Reference proteome</keyword>